<dbReference type="GO" id="GO:0008277">
    <property type="term" value="P:regulation of G protein-coupled receptor signaling pathway"/>
    <property type="evidence" value="ECO:0007669"/>
    <property type="project" value="InterPro"/>
</dbReference>
<dbReference type="GO" id="GO:0043235">
    <property type="term" value="C:receptor complex"/>
    <property type="evidence" value="ECO:0007669"/>
    <property type="project" value="TreeGrafter"/>
</dbReference>
<dbReference type="InterPro" id="IPR006985">
    <property type="entry name" value="RAMP"/>
</dbReference>
<sequence>SELLLLFNYVIFISIKIAFAVGSTMESHYSFQDQEQNHRYKSCNVLLLVKAIKPFCWSEFNKSMVELGWQKWCEWELVLSHYNILTMCMENGCGIAGCYYPNAIVQKMFLNVHEQYFSSCALEEEPLRDPPPGVLVTLTLLPISVIPILVYVVIWKSSIRD</sequence>
<dbReference type="Gene3D" id="1.10.150.510">
    <property type="entry name" value="Receptor activity modifying family"/>
    <property type="match status" value="1"/>
</dbReference>
<dbReference type="Ensembl" id="ENSEEET00000022586.2">
    <property type="protein sequence ID" value="ENSEEEP00000022336.2"/>
    <property type="gene ID" value="ENSEEEG00000010843.2"/>
</dbReference>
<dbReference type="PANTHER" id="PTHR14076">
    <property type="entry name" value="RECEPTOR ACTIVITY MODIFYING PROTEIN RAMP"/>
    <property type="match status" value="1"/>
</dbReference>
<evidence type="ECO:0000256" key="1">
    <source>
        <dbReference type="ARBA" id="ARBA00004251"/>
    </source>
</evidence>
<dbReference type="GO" id="GO:0006886">
    <property type="term" value="P:intracellular protein transport"/>
    <property type="evidence" value="ECO:0007669"/>
    <property type="project" value="InterPro"/>
</dbReference>
<feature type="transmembrane region" description="Helical" evidence="11">
    <location>
        <begin position="134"/>
        <end position="155"/>
    </location>
</feature>
<evidence type="ECO:0000256" key="11">
    <source>
        <dbReference type="SAM" id="Phobius"/>
    </source>
</evidence>
<dbReference type="PANTHER" id="PTHR14076:SF9">
    <property type="entry name" value="RECEPTOR ACTIVITY-MODIFYING PROTEIN 2"/>
    <property type="match status" value="1"/>
</dbReference>
<dbReference type="GO" id="GO:0005886">
    <property type="term" value="C:plasma membrane"/>
    <property type="evidence" value="ECO:0007669"/>
    <property type="project" value="UniProtKB-SubCell"/>
</dbReference>
<dbReference type="Proteomes" id="UP000314983">
    <property type="component" value="Chromosome 10"/>
</dbReference>
<dbReference type="OMA" id="GHCHEEM"/>
<accession>A0A4W4FEV7</accession>
<dbReference type="GO" id="GO:0009986">
    <property type="term" value="C:cell surface"/>
    <property type="evidence" value="ECO:0007669"/>
    <property type="project" value="TreeGrafter"/>
</dbReference>
<protein>
    <submittedName>
        <fullName evidence="12">Si:ch73-334d15.2</fullName>
    </submittedName>
</protein>
<reference evidence="13" key="1">
    <citation type="journal article" date="2014" name="Science">
        <title>Nonhuman genetics. Genomic basis for the convergent evolution of electric organs.</title>
        <authorList>
            <person name="Gallant J.R."/>
            <person name="Traeger L.L."/>
            <person name="Volkening J.D."/>
            <person name="Moffett H."/>
            <person name="Chen P.H."/>
            <person name="Novina C.D."/>
            <person name="Phillips G.N.Jr."/>
            <person name="Anand R."/>
            <person name="Wells G.B."/>
            <person name="Pinch M."/>
            <person name="Guth R."/>
            <person name="Unguez G.A."/>
            <person name="Albert J.S."/>
            <person name="Zakon H.H."/>
            <person name="Samanta M.P."/>
            <person name="Sussman M.R."/>
        </authorList>
    </citation>
    <scope>NUCLEOTIDE SEQUENCE [LARGE SCALE GENOMIC DNA]</scope>
</reference>
<dbReference type="GeneTree" id="ENSGT00940000168205"/>
<dbReference type="GO" id="GO:0072659">
    <property type="term" value="P:protein localization to plasma membrane"/>
    <property type="evidence" value="ECO:0007669"/>
    <property type="project" value="TreeGrafter"/>
</dbReference>
<reference evidence="12" key="3">
    <citation type="submission" date="2020-05" db="EMBL/GenBank/DDBJ databases">
        <title>Electrophorus electricus (electric eel) genome, fEleEle1, primary haplotype.</title>
        <authorList>
            <person name="Myers G."/>
            <person name="Meyer A."/>
            <person name="Fedrigo O."/>
            <person name="Formenti G."/>
            <person name="Rhie A."/>
            <person name="Tracey A."/>
            <person name="Sims Y."/>
            <person name="Jarvis E.D."/>
        </authorList>
    </citation>
    <scope>NUCLEOTIDE SEQUENCE [LARGE SCALE GENOMIC DNA]</scope>
</reference>
<evidence type="ECO:0000256" key="5">
    <source>
        <dbReference type="ARBA" id="ARBA00022692"/>
    </source>
</evidence>
<keyword evidence="4" id="KW-1003">Cell membrane</keyword>
<proteinExistence type="inferred from homology"/>
<keyword evidence="5 11" id="KW-0812">Transmembrane</keyword>
<keyword evidence="10" id="KW-0675">Receptor</keyword>
<dbReference type="GO" id="GO:0015026">
    <property type="term" value="F:coreceptor activity"/>
    <property type="evidence" value="ECO:0007669"/>
    <property type="project" value="InterPro"/>
</dbReference>
<keyword evidence="8 11" id="KW-0472">Membrane</keyword>
<dbReference type="GO" id="GO:0001525">
    <property type="term" value="P:angiogenesis"/>
    <property type="evidence" value="ECO:0007669"/>
    <property type="project" value="TreeGrafter"/>
</dbReference>
<dbReference type="AlphaFoldDB" id="A0A4W4FEV7"/>
<evidence type="ECO:0000256" key="8">
    <source>
        <dbReference type="ARBA" id="ARBA00023136"/>
    </source>
</evidence>
<evidence type="ECO:0000256" key="3">
    <source>
        <dbReference type="ARBA" id="ARBA00022448"/>
    </source>
</evidence>
<evidence type="ECO:0000256" key="2">
    <source>
        <dbReference type="ARBA" id="ARBA00007087"/>
    </source>
</evidence>
<dbReference type="InterPro" id="IPR038126">
    <property type="entry name" value="RAMP_sf"/>
</dbReference>
<comment type="subcellular location">
    <subcellularLocation>
        <location evidence="1">Cell membrane</location>
        <topology evidence="1">Single-pass type I membrane protein</topology>
    </subcellularLocation>
</comment>
<organism evidence="12 13">
    <name type="scientific">Electrophorus electricus</name>
    <name type="common">Electric eel</name>
    <name type="synonym">Gymnotus electricus</name>
    <dbReference type="NCBI Taxonomy" id="8005"/>
    <lineage>
        <taxon>Eukaryota</taxon>
        <taxon>Metazoa</taxon>
        <taxon>Chordata</taxon>
        <taxon>Craniata</taxon>
        <taxon>Vertebrata</taxon>
        <taxon>Euteleostomi</taxon>
        <taxon>Actinopterygii</taxon>
        <taxon>Neopterygii</taxon>
        <taxon>Teleostei</taxon>
        <taxon>Ostariophysi</taxon>
        <taxon>Gymnotiformes</taxon>
        <taxon>Gymnotoidei</taxon>
        <taxon>Gymnotidae</taxon>
        <taxon>Electrophorus</taxon>
    </lineage>
</organism>
<evidence type="ECO:0000313" key="12">
    <source>
        <dbReference type="Ensembl" id="ENSEEEP00000022336.2"/>
    </source>
</evidence>
<keyword evidence="9" id="KW-1015">Disulfide bond</keyword>
<keyword evidence="6" id="KW-0732">Signal</keyword>
<keyword evidence="13" id="KW-1185">Reference proteome</keyword>
<evidence type="ECO:0000256" key="9">
    <source>
        <dbReference type="ARBA" id="ARBA00023157"/>
    </source>
</evidence>
<comment type="similarity">
    <text evidence="2">Belongs to the RAMP family.</text>
</comment>
<keyword evidence="3" id="KW-0813">Transport</keyword>
<evidence type="ECO:0000313" key="13">
    <source>
        <dbReference type="Proteomes" id="UP000314983"/>
    </source>
</evidence>
<reference evidence="13" key="2">
    <citation type="journal article" date="2017" name="Sci. Adv.">
        <title>A tail of two voltages: Proteomic comparison of the three electric organs of the electric eel.</title>
        <authorList>
            <person name="Traeger L.L."/>
            <person name="Sabat G."/>
            <person name="Barrett-Wilt G.A."/>
            <person name="Wells G.B."/>
            <person name="Sussman M.R."/>
        </authorList>
    </citation>
    <scope>NUCLEOTIDE SEQUENCE [LARGE SCALE GENOMIC DNA]</scope>
</reference>
<reference evidence="12" key="4">
    <citation type="submission" date="2025-08" db="UniProtKB">
        <authorList>
            <consortium name="Ensembl"/>
        </authorList>
    </citation>
    <scope>IDENTIFICATION</scope>
</reference>
<dbReference type="Pfam" id="PF04901">
    <property type="entry name" value="RAMP"/>
    <property type="match status" value="1"/>
</dbReference>
<evidence type="ECO:0000256" key="7">
    <source>
        <dbReference type="ARBA" id="ARBA00022989"/>
    </source>
</evidence>
<evidence type="ECO:0000256" key="4">
    <source>
        <dbReference type="ARBA" id="ARBA00022475"/>
    </source>
</evidence>
<evidence type="ECO:0000256" key="6">
    <source>
        <dbReference type="ARBA" id="ARBA00022729"/>
    </source>
</evidence>
<name>A0A4W4FEV7_ELEEL</name>
<evidence type="ECO:0000256" key="10">
    <source>
        <dbReference type="ARBA" id="ARBA00023170"/>
    </source>
</evidence>
<reference evidence="12" key="5">
    <citation type="submission" date="2025-09" db="UniProtKB">
        <authorList>
            <consortium name="Ensembl"/>
        </authorList>
    </citation>
    <scope>IDENTIFICATION</scope>
</reference>
<feature type="transmembrane region" description="Helical" evidence="11">
    <location>
        <begin position="6"/>
        <end position="25"/>
    </location>
</feature>
<keyword evidence="7 11" id="KW-1133">Transmembrane helix</keyword>
<dbReference type="GO" id="GO:0007186">
    <property type="term" value="P:G protein-coupled receptor signaling pathway"/>
    <property type="evidence" value="ECO:0007669"/>
    <property type="project" value="TreeGrafter"/>
</dbReference>
<dbReference type="STRING" id="8005.ENSEEEP00000022336"/>
<dbReference type="GO" id="GO:0006816">
    <property type="term" value="P:calcium ion transport"/>
    <property type="evidence" value="ECO:0007669"/>
    <property type="project" value="TreeGrafter"/>
</dbReference>
<dbReference type="GO" id="GO:0032870">
    <property type="term" value="P:cellular response to hormone stimulus"/>
    <property type="evidence" value="ECO:0007669"/>
    <property type="project" value="TreeGrafter"/>
</dbReference>
<dbReference type="GO" id="GO:0031623">
    <property type="term" value="P:receptor internalization"/>
    <property type="evidence" value="ECO:0007669"/>
    <property type="project" value="TreeGrafter"/>
</dbReference>